<sequence>MVQLWNEYRKESRMFWVLSFFAFLFISGFLIYKLGFQQVHFEGIPQFILIVVFFFLFVHFVWEMYRQMKVWKKSHYRLMPITECTFYFSNILFGWISTTLFLVGYYACFVGLIFLLDKQVDIIHFQEYWKHLLVVSYLFLSASIYLQLVYLLTSLISAKVPHRYQKVSKYLLFLIVFIAEVGLSEQLLDGYRKITFIESYQFKLLIGYVPFYLSDFMFDIFLLVLCSISSILILKKYIEAERR</sequence>
<dbReference type="eggNOG" id="ENOG50306W5">
    <property type="taxonomic scope" value="Bacteria"/>
</dbReference>
<accession>R2QYU1</accession>
<keyword evidence="1" id="KW-0812">Transmembrane</keyword>
<feature type="transmembrane region" description="Helical" evidence="1">
    <location>
        <begin position="208"/>
        <end position="234"/>
    </location>
</feature>
<feature type="transmembrane region" description="Helical" evidence="1">
    <location>
        <begin position="170"/>
        <end position="188"/>
    </location>
</feature>
<dbReference type="AlphaFoldDB" id="R2QYU1"/>
<dbReference type="Proteomes" id="UP000014157">
    <property type="component" value="Unassembled WGS sequence"/>
</dbReference>
<organism evidence="2 4">
    <name type="scientific">Enterococcus moraviensis ATCC BAA-383</name>
    <dbReference type="NCBI Taxonomy" id="1158609"/>
    <lineage>
        <taxon>Bacteria</taxon>
        <taxon>Bacillati</taxon>
        <taxon>Bacillota</taxon>
        <taxon>Bacilli</taxon>
        <taxon>Lactobacillales</taxon>
        <taxon>Enterococcaceae</taxon>
        <taxon>Enterococcus</taxon>
    </lineage>
</organism>
<reference evidence="3 5" key="2">
    <citation type="submission" date="2013-03" db="EMBL/GenBank/DDBJ databases">
        <title>The Genome Sequence of Enterococcus moraviensis BAA-383 (PacBio/Illumina hybrid assembly).</title>
        <authorList>
            <consortium name="The Broad Institute Genomics Platform"/>
            <consortium name="The Broad Institute Genome Sequencing Center for Infectious Disease"/>
            <person name="Earl A."/>
            <person name="Russ C."/>
            <person name="Gilmore M."/>
            <person name="Surin D."/>
            <person name="Walker B."/>
            <person name="Young S."/>
            <person name="Zeng Q."/>
            <person name="Gargeya S."/>
            <person name="Fitzgerald M."/>
            <person name="Haas B."/>
            <person name="Abouelleil A."/>
            <person name="Allen A.W."/>
            <person name="Alvarado L."/>
            <person name="Arachchi H.M."/>
            <person name="Berlin A.M."/>
            <person name="Chapman S.B."/>
            <person name="Gainer-Dewar J."/>
            <person name="Goldberg J."/>
            <person name="Griggs A."/>
            <person name="Gujja S."/>
            <person name="Hansen M."/>
            <person name="Howarth C."/>
            <person name="Imamovic A."/>
            <person name="Ireland A."/>
            <person name="Larimer J."/>
            <person name="McCowan C."/>
            <person name="Murphy C."/>
            <person name="Pearson M."/>
            <person name="Poon T.W."/>
            <person name="Priest M."/>
            <person name="Roberts A."/>
            <person name="Saif S."/>
            <person name="Shea T."/>
            <person name="Sisk P."/>
            <person name="Sykes S."/>
            <person name="Wortman J."/>
            <person name="Nusbaum C."/>
            <person name="Birren B."/>
        </authorList>
    </citation>
    <scope>NUCLEOTIDE SEQUENCE [LARGE SCALE GENOMIC DNA]</scope>
    <source>
        <strain evidence="3 5">ATCC BAA-383</strain>
    </source>
</reference>
<dbReference type="OrthoDB" id="2182260at2"/>
<evidence type="ECO:0000313" key="4">
    <source>
        <dbReference type="Proteomes" id="UP000013781"/>
    </source>
</evidence>
<dbReference type="Proteomes" id="UP000013781">
    <property type="component" value="Unassembled WGS sequence"/>
</dbReference>
<feature type="transmembrane region" description="Helical" evidence="1">
    <location>
        <begin position="86"/>
        <end position="114"/>
    </location>
</feature>
<dbReference type="PATRIC" id="fig|1158609.3.peg.1115"/>
<feature type="transmembrane region" description="Helical" evidence="1">
    <location>
        <begin position="44"/>
        <end position="65"/>
    </location>
</feature>
<keyword evidence="1" id="KW-1133">Transmembrane helix</keyword>
<evidence type="ECO:0000256" key="1">
    <source>
        <dbReference type="SAM" id="Phobius"/>
    </source>
</evidence>
<dbReference type="STRING" id="155617.RV09_GL000674"/>
<feature type="transmembrane region" description="Helical" evidence="1">
    <location>
        <begin position="134"/>
        <end position="158"/>
    </location>
</feature>
<protein>
    <submittedName>
        <fullName evidence="2">Uncharacterized protein</fullName>
    </submittedName>
</protein>
<evidence type="ECO:0000313" key="2">
    <source>
        <dbReference type="EMBL" id="EOI01750.1"/>
    </source>
</evidence>
<reference evidence="2 4" key="1">
    <citation type="submission" date="2013-02" db="EMBL/GenBank/DDBJ databases">
        <title>The Genome Sequence of Enterococcus moraviensis BAA-383.</title>
        <authorList>
            <consortium name="The Broad Institute Genome Sequencing Platform"/>
            <consortium name="The Broad Institute Genome Sequencing Center for Infectious Disease"/>
            <person name="Earl A.M."/>
            <person name="Gilmore M.S."/>
            <person name="Lebreton F."/>
            <person name="Walker B."/>
            <person name="Young S.K."/>
            <person name="Zeng Q."/>
            <person name="Gargeya S."/>
            <person name="Fitzgerald M."/>
            <person name="Haas B."/>
            <person name="Abouelleil A."/>
            <person name="Alvarado L."/>
            <person name="Arachchi H.M."/>
            <person name="Berlin A.M."/>
            <person name="Chapman S.B."/>
            <person name="Dewar J."/>
            <person name="Goldberg J."/>
            <person name="Griggs A."/>
            <person name="Gujja S."/>
            <person name="Hansen M."/>
            <person name="Howarth C."/>
            <person name="Imamovic A."/>
            <person name="Larimer J."/>
            <person name="McCowan C."/>
            <person name="Murphy C."/>
            <person name="Neiman D."/>
            <person name="Pearson M."/>
            <person name="Priest M."/>
            <person name="Roberts A."/>
            <person name="Saif S."/>
            <person name="Shea T."/>
            <person name="Sisk P."/>
            <person name="Sykes S."/>
            <person name="Wortman J."/>
            <person name="Nusbaum C."/>
            <person name="Birren B."/>
        </authorList>
    </citation>
    <scope>NUCLEOTIDE SEQUENCE [LARGE SCALE GENOMIC DNA]</scope>
    <source>
        <strain evidence="2 4">ATCC BAA-383</strain>
    </source>
</reference>
<comment type="caution">
    <text evidence="2">The sequence shown here is derived from an EMBL/GenBank/DDBJ whole genome shotgun (WGS) entry which is preliminary data.</text>
</comment>
<dbReference type="RefSeq" id="WP_010764548.1">
    <property type="nucleotide sequence ID" value="NZ_ASWB01000001.1"/>
</dbReference>
<dbReference type="EMBL" id="ASWB01000001">
    <property type="protein sequence ID" value="EOT73715.1"/>
    <property type="molecule type" value="Genomic_DNA"/>
</dbReference>
<evidence type="ECO:0000313" key="5">
    <source>
        <dbReference type="Proteomes" id="UP000014157"/>
    </source>
</evidence>
<dbReference type="HOGENOM" id="CLU_1141193_0_0_9"/>
<keyword evidence="5" id="KW-1185">Reference proteome</keyword>
<dbReference type="EMBL" id="AJAS01000013">
    <property type="protein sequence ID" value="EOI01750.1"/>
    <property type="molecule type" value="Genomic_DNA"/>
</dbReference>
<proteinExistence type="predicted"/>
<gene>
    <name evidence="3" type="ORF">I586_00709</name>
    <name evidence="2" type="ORF">UAY_01158</name>
</gene>
<evidence type="ECO:0000313" key="3">
    <source>
        <dbReference type="EMBL" id="EOT73715.1"/>
    </source>
</evidence>
<name>R2QYU1_9ENTE</name>
<keyword evidence="1" id="KW-0472">Membrane</keyword>
<feature type="transmembrane region" description="Helical" evidence="1">
    <location>
        <begin position="12"/>
        <end position="32"/>
    </location>
</feature>